<evidence type="ECO:0000313" key="1">
    <source>
        <dbReference type="EMBL" id="TWW09352.1"/>
    </source>
</evidence>
<proteinExistence type="predicted"/>
<protein>
    <submittedName>
        <fullName evidence="1">Uncharacterized protein</fullName>
    </submittedName>
</protein>
<comment type="caution">
    <text evidence="1">The sequence shown here is derived from an EMBL/GenBank/DDBJ whole genome shotgun (WGS) entry which is preliminary data.</text>
</comment>
<feature type="non-terminal residue" evidence="1">
    <location>
        <position position="48"/>
    </location>
</feature>
<dbReference type="AlphaFoldDB" id="A0A5C6M5T2"/>
<accession>A0A5C6M5T2</accession>
<organism evidence="1 2">
    <name type="scientific">Planctomyces bekefii</name>
    <dbReference type="NCBI Taxonomy" id="1653850"/>
    <lineage>
        <taxon>Bacteria</taxon>
        <taxon>Pseudomonadati</taxon>
        <taxon>Planctomycetota</taxon>
        <taxon>Planctomycetia</taxon>
        <taxon>Planctomycetales</taxon>
        <taxon>Planctomycetaceae</taxon>
        <taxon>Planctomyces</taxon>
    </lineage>
</organism>
<evidence type="ECO:0000313" key="2">
    <source>
        <dbReference type="Proteomes" id="UP000321083"/>
    </source>
</evidence>
<dbReference type="EMBL" id="SRHE01000301">
    <property type="protein sequence ID" value="TWW09352.1"/>
    <property type="molecule type" value="Genomic_DNA"/>
</dbReference>
<keyword evidence="2" id="KW-1185">Reference proteome</keyword>
<name>A0A5C6M5T2_9PLAN</name>
<reference evidence="1 2" key="1">
    <citation type="submission" date="2019-08" db="EMBL/GenBank/DDBJ databases">
        <title>100 year-old enigma solved: identification of Planctomyces bekefii, the type genus and species of the phylum Planctomycetes.</title>
        <authorList>
            <person name="Svetlana D.N."/>
            <person name="Overmann J."/>
        </authorList>
    </citation>
    <scope>NUCLEOTIDE SEQUENCE [LARGE SCALE GENOMIC DNA]</scope>
    <source>
        <strain evidence="1">Phe10_nw2017</strain>
    </source>
</reference>
<gene>
    <name evidence="1" type="ORF">E3A20_15160</name>
</gene>
<reference evidence="1 2" key="2">
    <citation type="submission" date="2019-08" db="EMBL/GenBank/DDBJ databases">
        <authorList>
            <person name="Henke P."/>
        </authorList>
    </citation>
    <scope>NUCLEOTIDE SEQUENCE [LARGE SCALE GENOMIC DNA]</scope>
    <source>
        <strain evidence="1">Phe10_nw2017</strain>
    </source>
</reference>
<dbReference type="Proteomes" id="UP000321083">
    <property type="component" value="Unassembled WGS sequence"/>
</dbReference>
<sequence>MSRILLTTLNARYSHTSFGLRYLLANLGELQLFKCDAVRLQDFPRGMS</sequence>